<dbReference type="RefSeq" id="XP_007831103.1">
    <property type="nucleotide sequence ID" value="XM_007832912.1"/>
</dbReference>
<proteinExistence type="predicted"/>
<dbReference type="InterPro" id="IPR057722">
    <property type="entry name" value="AsqO/PenF-like_C"/>
</dbReference>
<dbReference type="Pfam" id="PF25581">
    <property type="entry name" value="AsqO_C"/>
    <property type="match status" value="1"/>
</dbReference>
<evidence type="ECO:0000259" key="3">
    <source>
        <dbReference type="Pfam" id="PF25581"/>
    </source>
</evidence>
<organism evidence="4 5">
    <name type="scientific">Pestalotiopsis fici (strain W106-1 / CGMCC3.15140)</name>
    <dbReference type="NCBI Taxonomy" id="1229662"/>
    <lineage>
        <taxon>Eukaryota</taxon>
        <taxon>Fungi</taxon>
        <taxon>Dikarya</taxon>
        <taxon>Ascomycota</taxon>
        <taxon>Pezizomycotina</taxon>
        <taxon>Sordariomycetes</taxon>
        <taxon>Xylariomycetidae</taxon>
        <taxon>Amphisphaeriales</taxon>
        <taxon>Sporocadaceae</taxon>
        <taxon>Pestalotiopsis</taxon>
    </lineage>
</organism>
<dbReference type="InParanoid" id="W3X8T6"/>
<keyword evidence="1" id="KW-0732">Signal</keyword>
<evidence type="ECO:0008006" key="6">
    <source>
        <dbReference type="Google" id="ProtNLM"/>
    </source>
</evidence>
<evidence type="ECO:0000256" key="1">
    <source>
        <dbReference type="SAM" id="SignalP"/>
    </source>
</evidence>
<feature type="domain" description="Diels-Alderase N-terminal" evidence="2">
    <location>
        <begin position="32"/>
        <end position="234"/>
    </location>
</feature>
<dbReference type="EMBL" id="KI912111">
    <property type="protein sequence ID" value="ETS82455.1"/>
    <property type="molecule type" value="Genomic_DNA"/>
</dbReference>
<evidence type="ECO:0000259" key="2">
    <source>
        <dbReference type="Pfam" id="PF24137"/>
    </source>
</evidence>
<dbReference type="Proteomes" id="UP000030651">
    <property type="component" value="Unassembled WGS sequence"/>
</dbReference>
<name>W3X8T6_PESFW</name>
<dbReference type="Pfam" id="PF24137">
    <property type="entry name" value="DA_N"/>
    <property type="match status" value="1"/>
</dbReference>
<sequence>MARYVSAISVLLGATALGSGSAAKCGGNSSTTYAIPLAAATGAVDVEFTSTNAVPDAPKLSAINSSSFDWWYFDTVSRGGDQGLAILFNAGLSSGLLGGNNETVPYFSISGLLENGEYLNYVAWAEDDGAIITTGSDGSSKAVWTGTGGSWVATANMGTYTISVNAPQVNGTISFKSVAPAHNPCGPIQTGSDLLVAPSIGWTNPLPDADISVDLVTTTGPVKYSGVGYHDKNWGSQLFPSTFNSWYWGHARAGAYSVVWFEVLAPSNDTHYSGYLAKDGQILHSACGAESITVRPLDTAYPRGDDESWPSGYTIEMEIGEQKELFTMTVTNVGILNDAALAHRYVGTANVFFHGEEFSGIGQWEELWLPYV</sequence>
<dbReference type="SUPFAM" id="SSF159245">
    <property type="entry name" value="AttH-like"/>
    <property type="match status" value="1"/>
</dbReference>
<dbReference type="OrthoDB" id="5344254at2759"/>
<dbReference type="AlphaFoldDB" id="W3X8T6"/>
<reference evidence="5" key="1">
    <citation type="journal article" date="2015" name="BMC Genomics">
        <title>Genomic and transcriptomic analysis of the endophytic fungus Pestalotiopsis fici reveals its lifestyle and high potential for synthesis of natural products.</title>
        <authorList>
            <person name="Wang X."/>
            <person name="Zhang X."/>
            <person name="Liu L."/>
            <person name="Xiang M."/>
            <person name="Wang W."/>
            <person name="Sun X."/>
            <person name="Che Y."/>
            <person name="Guo L."/>
            <person name="Liu G."/>
            <person name="Guo L."/>
            <person name="Wang C."/>
            <person name="Yin W.B."/>
            <person name="Stadler M."/>
            <person name="Zhang X."/>
            <person name="Liu X."/>
        </authorList>
    </citation>
    <scope>NUCLEOTIDE SEQUENCE [LARGE SCALE GENOMIC DNA]</scope>
    <source>
        <strain evidence="5">W106-1 / CGMCC3.15140</strain>
    </source>
</reference>
<evidence type="ECO:0000313" key="5">
    <source>
        <dbReference type="Proteomes" id="UP000030651"/>
    </source>
</evidence>
<feature type="domain" description="AsqO/PenF-like C-terminal" evidence="3">
    <location>
        <begin position="241"/>
        <end position="366"/>
    </location>
</feature>
<dbReference type="InterPro" id="IPR056402">
    <property type="entry name" value="DA_N"/>
</dbReference>
<protein>
    <recommendedName>
        <fullName evidence="6">Hydroxyneurosporene synthase</fullName>
    </recommendedName>
</protein>
<feature type="chain" id="PRO_5004835906" description="Hydroxyneurosporene synthase" evidence="1">
    <location>
        <begin position="23"/>
        <end position="372"/>
    </location>
</feature>
<gene>
    <name evidence="4" type="ORF">PFICI_04331</name>
</gene>
<dbReference type="KEGG" id="pfy:PFICI_04331"/>
<dbReference type="OMA" id="AYHDKNW"/>
<dbReference type="GeneID" id="19269344"/>
<accession>W3X8T6</accession>
<dbReference type="eggNOG" id="ENOG502SMYB">
    <property type="taxonomic scope" value="Eukaryota"/>
</dbReference>
<dbReference type="HOGENOM" id="CLU_051719_1_0_1"/>
<keyword evidence="5" id="KW-1185">Reference proteome</keyword>
<evidence type="ECO:0000313" key="4">
    <source>
        <dbReference type="EMBL" id="ETS82455.1"/>
    </source>
</evidence>
<feature type="signal peptide" evidence="1">
    <location>
        <begin position="1"/>
        <end position="22"/>
    </location>
</feature>